<keyword evidence="4" id="KW-0804">Transcription</keyword>
<evidence type="ECO:0000259" key="7">
    <source>
        <dbReference type="PROSITE" id="PS51032"/>
    </source>
</evidence>
<feature type="region of interest" description="Disordered" evidence="6">
    <location>
        <begin position="18"/>
        <end position="45"/>
    </location>
</feature>
<accession>A0A843U4T3</accession>
<evidence type="ECO:0000313" key="8">
    <source>
        <dbReference type="EMBL" id="MQL77306.1"/>
    </source>
</evidence>
<comment type="subcellular location">
    <subcellularLocation>
        <location evidence="1">Nucleus</location>
    </subcellularLocation>
</comment>
<dbReference type="EMBL" id="NMUH01000343">
    <property type="protein sequence ID" value="MQL77306.1"/>
    <property type="molecule type" value="Genomic_DNA"/>
</dbReference>
<evidence type="ECO:0000256" key="1">
    <source>
        <dbReference type="ARBA" id="ARBA00004123"/>
    </source>
</evidence>
<dbReference type="SMART" id="SM00380">
    <property type="entry name" value="AP2"/>
    <property type="match status" value="1"/>
</dbReference>
<dbReference type="PANTHER" id="PTHR31190">
    <property type="entry name" value="DNA-BINDING DOMAIN"/>
    <property type="match status" value="1"/>
</dbReference>
<evidence type="ECO:0000313" key="9">
    <source>
        <dbReference type="Proteomes" id="UP000652761"/>
    </source>
</evidence>
<keyword evidence="3" id="KW-0238">DNA-binding</keyword>
<dbReference type="OrthoDB" id="1930411at2759"/>
<dbReference type="PANTHER" id="PTHR31190:SF363">
    <property type="entry name" value="AP2_ERF DOMAIN-CONTAINING PROTEIN"/>
    <property type="match status" value="1"/>
</dbReference>
<dbReference type="GO" id="GO:0005634">
    <property type="term" value="C:nucleus"/>
    <property type="evidence" value="ECO:0007669"/>
    <property type="project" value="UniProtKB-SubCell"/>
</dbReference>
<evidence type="ECO:0000256" key="5">
    <source>
        <dbReference type="ARBA" id="ARBA00023242"/>
    </source>
</evidence>
<evidence type="ECO:0000256" key="4">
    <source>
        <dbReference type="ARBA" id="ARBA00023163"/>
    </source>
</evidence>
<dbReference type="CDD" id="cd00018">
    <property type="entry name" value="AP2"/>
    <property type="match status" value="1"/>
</dbReference>
<comment type="caution">
    <text evidence="8">The sequence shown here is derived from an EMBL/GenBank/DDBJ whole genome shotgun (WGS) entry which is preliminary data.</text>
</comment>
<dbReference type="Gene3D" id="3.30.730.10">
    <property type="entry name" value="AP2/ERF domain"/>
    <property type="match status" value="1"/>
</dbReference>
<dbReference type="GO" id="GO:0003677">
    <property type="term" value="F:DNA binding"/>
    <property type="evidence" value="ECO:0007669"/>
    <property type="project" value="UniProtKB-KW"/>
</dbReference>
<organism evidence="8 9">
    <name type="scientific">Colocasia esculenta</name>
    <name type="common">Wild taro</name>
    <name type="synonym">Arum esculentum</name>
    <dbReference type="NCBI Taxonomy" id="4460"/>
    <lineage>
        <taxon>Eukaryota</taxon>
        <taxon>Viridiplantae</taxon>
        <taxon>Streptophyta</taxon>
        <taxon>Embryophyta</taxon>
        <taxon>Tracheophyta</taxon>
        <taxon>Spermatophyta</taxon>
        <taxon>Magnoliopsida</taxon>
        <taxon>Liliopsida</taxon>
        <taxon>Araceae</taxon>
        <taxon>Aroideae</taxon>
        <taxon>Colocasieae</taxon>
        <taxon>Colocasia</taxon>
    </lineage>
</organism>
<dbReference type="AlphaFoldDB" id="A0A843U4T3"/>
<dbReference type="PRINTS" id="PR00367">
    <property type="entry name" value="ETHRSPELEMNT"/>
</dbReference>
<proteinExistence type="predicted"/>
<dbReference type="GO" id="GO:0003700">
    <property type="term" value="F:DNA-binding transcription factor activity"/>
    <property type="evidence" value="ECO:0007669"/>
    <property type="project" value="InterPro"/>
</dbReference>
<dbReference type="Proteomes" id="UP000652761">
    <property type="component" value="Unassembled WGS sequence"/>
</dbReference>
<evidence type="ECO:0000256" key="3">
    <source>
        <dbReference type="ARBA" id="ARBA00023125"/>
    </source>
</evidence>
<dbReference type="SUPFAM" id="SSF54171">
    <property type="entry name" value="DNA-binding domain"/>
    <property type="match status" value="1"/>
</dbReference>
<name>A0A843U4T3_COLES</name>
<protein>
    <recommendedName>
        <fullName evidence="7">AP2/ERF domain-containing protein</fullName>
    </recommendedName>
</protein>
<evidence type="ECO:0000256" key="2">
    <source>
        <dbReference type="ARBA" id="ARBA00023015"/>
    </source>
</evidence>
<dbReference type="GO" id="GO:0009873">
    <property type="term" value="P:ethylene-activated signaling pathway"/>
    <property type="evidence" value="ECO:0007669"/>
    <property type="project" value="InterPro"/>
</dbReference>
<keyword evidence="2" id="KW-0805">Transcription regulation</keyword>
<sequence>MCGGAIISDFIPIRSGRSGLHHHRHGTSSDDLWPSRSQLSHHQEPTDVFPDTFDDLPFFTDEPPVEKVGKKRERKNLYRGIRQRPWGKWAAEIRDPKKGVRVWLGTFNTPEEAARAYDREALRIRGSKAKVNFPGEDDRRCCEEPPRHRHHADQVAFASPANPVPLHSASSTPASSFPVAAAAQEEGAGGAAGEARTLSEELQAFETYMKFLEIPYMEGGVAGDVAPEQPASAVELNLNSNPYMQEAPLELWSFEDSLAVAI</sequence>
<dbReference type="FunFam" id="3.30.730.10:FF:000001">
    <property type="entry name" value="Ethylene-responsive transcription factor 2"/>
    <property type="match status" value="1"/>
</dbReference>
<feature type="domain" description="AP2/ERF" evidence="7">
    <location>
        <begin position="77"/>
        <end position="134"/>
    </location>
</feature>
<dbReference type="Pfam" id="PF00847">
    <property type="entry name" value="AP2"/>
    <property type="match status" value="1"/>
</dbReference>
<gene>
    <name evidence="8" type="ORF">Taro_009743</name>
</gene>
<dbReference type="PROSITE" id="PS51032">
    <property type="entry name" value="AP2_ERF"/>
    <property type="match status" value="1"/>
</dbReference>
<reference evidence="8" key="1">
    <citation type="submission" date="2017-07" db="EMBL/GenBank/DDBJ databases">
        <title>Taro Niue Genome Assembly and Annotation.</title>
        <authorList>
            <person name="Atibalentja N."/>
            <person name="Keating K."/>
            <person name="Fields C.J."/>
        </authorList>
    </citation>
    <scope>NUCLEOTIDE SEQUENCE</scope>
    <source>
        <strain evidence="8">Niue_2</strain>
        <tissue evidence="8">Leaf</tissue>
    </source>
</reference>
<keyword evidence="5" id="KW-0539">Nucleus</keyword>
<dbReference type="InterPro" id="IPR044808">
    <property type="entry name" value="ERF_plant"/>
</dbReference>
<keyword evidence="9" id="KW-1185">Reference proteome</keyword>
<evidence type="ECO:0000256" key="6">
    <source>
        <dbReference type="SAM" id="MobiDB-lite"/>
    </source>
</evidence>
<dbReference type="InterPro" id="IPR036955">
    <property type="entry name" value="AP2/ERF_dom_sf"/>
</dbReference>
<dbReference type="InterPro" id="IPR016177">
    <property type="entry name" value="DNA-bd_dom_sf"/>
</dbReference>
<dbReference type="InterPro" id="IPR001471">
    <property type="entry name" value="AP2/ERF_dom"/>
</dbReference>